<evidence type="ECO:0000313" key="7">
    <source>
        <dbReference type="Proteomes" id="UP000325030"/>
    </source>
</evidence>
<dbReference type="Proteomes" id="UP000322983">
    <property type="component" value="Chromosome"/>
</dbReference>
<accession>A0A510DUP8</accession>
<dbReference type="AlphaFoldDB" id="A0A510DUP8"/>
<dbReference type="OrthoDB" id="29270at2157"/>
<evidence type="ECO:0000259" key="3">
    <source>
        <dbReference type="Pfam" id="PF10107"/>
    </source>
</evidence>
<keyword evidence="1" id="KW-0175">Coiled coil</keyword>
<gene>
    <name evidence="4" type="ORF">IC006_1040</name>
    <name evidence="5" type="ORF">IC007_1013</name>
</gene>
<evidence type="ECO:0000313" key="4">
    <source>
        <dbReference type="EMBL" id="BBG23748.1"/>
    </source>
</evidence>
<dbReference type="Pfam" id="PF10107">
    <property type="entry name" value="Endonuc_Holl"/>
    <property type="match status" value="1"/>
</dbReference>
<dbReference type="GeneID" id="41717366"/>
<reference evidence="7" key="1">
    <citation type="submission" date="2018-09" db="EMBL/GenBank/DDBJ databases">
        <title>Complete Genome Sequencing of Sulfolobus sp. JCM 16834.</title>
        <authorList>
            <person name="Kato S."/>
            <person name="Itoh T."/>
            <person name="Ohkuma M."/>
        </authorList>
    </citation>
    <scope>NUCLEOTIDE SEQUENCE [LARGE SCALE GENOMIC DNA]</scope>
    <source>
        <strain evidence="7">IC-007</strain>
    </source>
</reference>
<evidence type="ECO:0000256" key="1">
    <source>
        <dbReference type="SAM" id="Coils"/>
    </source>
</evidence>
<dbReference type="EMBL" id="AP018930">
    <property type="protein sequence ID" value="BBG26501.1"/>
    <property type="molecule type" value="Genomic_DNA"/>
</dbReference>
<accession>A0A510E1X7</accession>
<reference evidence="4 6" key="2">
    <citation type="journal article" date="2020" name="Int. J. Syst. Evol. Microbiol.">
        <title>Sulfuracidifex tepidarius gen. nov., sp. nov. and transfer of Sulfolobus metallicus Huber and Stetter 1992 to the genus Sulfuracidifex as Sulfuracidifex metallicus comb. nov.</title>
        <authorList>
            <person name="Itoh T."/>
            <person name="Miura T."/>
            <person name="Sakai H.D."/>
            <person name="Kato S."/>
            <person name="Ohkuma M."/>
            <person name="Takashina T."/>
        </authorList>
    </citation>
    <scope>NUCLEOTIDE SEQUENCE [LARGE SCALE GENOMIC DNA]</scope>
    <source>
        <strain evidence="4 6">IC-006</strain>
        <strain evidence="5">IC-007</strain>
    </source>
</reference>
<evidence type="ECO:0000256" key="2">
    <source>
        <dbReference type="SAM" id="Phobius"/>
    </source>
</evidence>
<keyword evidence="2" id="KW-0472">Membrane</keyword>
<keyword evidence="2" id="KW-0812">Transmembrane</keyword>
<protein>
    <recommendedName>
        <fullName evidence="3">Holliday junction resolvase-related domain-containing protein</fullName>
    </recommendedName>
</protein>
<dbReference type="STRING" id="1294262.GCA_001316085_02461"/>
<dbReference type="EMBL" id="AP018929">
    <property type="protein sequence ID" value="BBG23748.1"/>
    <property type="molecule type" value="Genomic_DNA"/>
</dbReference>
<dbReference type="Proteomes" id="UP000325030">
    <property type="component" value="Chromosome"/>
</dbReference>
<evidence type="ECO:0000313" key="6">
    <source>
        <dbReference type="Proteomes" id="UP000322983"/>
    </source>
</evidence>
<feature type="transmembrane region" description="Helical" evidence="2">
    <location>
        <begin position="6"/>
        <end position="22"/>
    </location>
</feature>
<name>A0A510DUP8_9CREN</name>
<dbReference type="InterPro" id="IPR019287">
    <property type="entry name" value="Hday_junct_resolvase-rel_dom"/>
</dbReference>
<dbReference type="RefSeq" id="WP_054846462.1">
    <property type="nucleotide sequence ID" value="NZ_AP018929.1"/>
</dbReference>
<proteinExistence type="predicted"/>
<dbReference type="KEGG" id="step:IC006_1040"/>
<evidence type="ECO:0000313" key="5">
    <source>
        <dbReference type="EMBL" id="BBG26501.1"/>
    </source>
</evidence>
<keyword evidence="2" id="KW-1133">Transmembrane helix</keyword>
<feature type="coiled-coil region" evidence="1">
    <location>
        <begin position="25"/>
        <end position="91"/>
    </location>
</feature>
<keyword evidence="6" id="KW-1185">Reference proteome</keyword>
<feature type="domain" description="Holliday junction resolvase-related" evidence="3">
    <location>
        <begin position="13"/>
        <end position="183"/>
    </location>
</feature>
<organism evidence="4 6">
    <name type="scientific">Sulfuracidifex tepidarius</name>
    <dbReference type="NCBI Taxonomy" id="1294262"/>
    <lineage>
        <taxon>Archaea</taxon>
        <taxon>Thermoproteota</taxon>
        <taxon>Thermoprotei</taxon>
        <taxon>Sulfolobales</taxon>
        <taxon>Sulfolobaceae</taxon>
        <taxon>Sulfuracidifex</taxon>
    </lineage>
</organism>
<sequence>MATSILLSVIIVILLLVILYYSKRISELNKRINETQVRAQQQAQQLAQQYFNTWIQQNLQQARLQMEQSIRREYEAQLEEWKQQNEKNIRKDAVLRSVNTLLGRISEEFAPLFLTEKYQVNPKDFRHLGTPVDFIAFKGLSDDADPEIIFIEIKSGKSSTLSERERRVREAIRKSKVRYEVVNLNDLVGEVQRKVTDEVRKSEEQSR</sequence>